<feature type="region of interest" description="Disordered" evidence="5">
    <location>
        <begin position="95"/>
        <end position="116"/>
    </location>
</feature>
<keyword evidence="4" id="KW-0788">Thiol protease</keyword>
<dbReference type="SUPFAM" id="SSF54001">
    <property type="entry name" value="Cysteine proteinases"/>
    <property type="match status" value="1"/>
</dbReference>
<reference evidence="7 8" key="1">
    <citation type="submission" date="2019-10" db="EMBL/GenBank/DDBJ databases">
        <title>Rubrobacter sp nov SCSIO 52915 isolated from a deep-sea sediment in the South China Sea.</title>
        <authorList>
            <person name="Chen R.W."/>
        </authorList>
    </citation>
    <scope>NUCLEOTIDE SEQUENCE [LARGE SCALE GENOMIC DNA]</scope>
    <source>
        <strain evidence="7 8">SCSIO 52915</strain>
        <plasmid evidence="7 8">unnamed1</plasmid>
    </source>
</reference>
<proteinExistence type="inferred from homology"/>
<keyword evidence="3" id="KW-0378">Hydrolase</keyword>
<feature type="compositionally biased region" description="Low complexity" evidence="5">
    <location>
        <begin position="156"/>
        <end position="169"/>
    </location>
</feature>
<evidence type="ECO:0000313" key="8">
    <source>
        <dbReference type="Proteomes" id="UP000502706"/>
    </source>
</evidence>
<dbReference type="GO" id="GO:0004222">
    <property type="term" value="F:metalloendopeptidase activity"/>
    <property type="evidence" value="ECO:0007669"/>
    <property type="project" value="TreeGrafter"/>
</dbReference>
<accession>A0A6G8Q3D7</accession>
<keyword evidence="7" id="KW-0614">Plasmid</keyword>
<protein>
    <submittedName>
        <fullName evidence="7">Peptidoglycan DD-metalloendopeptidase family protein</fullName>
    </submittedName>
</protein>
<dbReference type="InterPro" id="IPR038765">
    <property type="entry name" value="Papain-like_cys_pep_sf"/>
</dbReference>
<keyword evidence="2" id="KW-0645">Protease</keyword>
<comment type="similarity">
    <text evidence="1">Belongs to the peptidase C40 family.</text>
</comment>
<dbReference type="GO" id="GO:0008234">
    <property type="term" value="F:cysteine-type peptidase activity"/>
    <property type="evidence" value="ECO:0007669"/>
    <property type="project" value="UniProtKB-KW"/>
</dbReference>
<dbReference type="Gene3D" id="3.90.1720.10">
    <property type="entry name" value="endopeptidase domain like (from Nostoc punctiforme)"/>
    <property type="match status" value="1"/>
</dbReference>
<dbReference type="InterPro" id="IPR011055">
    <property type="entry name" value="Dup_hybrid_motif"/>
</dbReference>
<sequence length="323" mass="32512">MPSDYHDDYQNDWGAARSQGGHEGTDIFAPDGTPISSVTAGKVVKSGWDELGGNTVLIQATQDVGPVRAGDQLYYAHMQDPSPLGPGDTVAAGDTVGNVGSTGEGPPGTLLPDGRGQHLHLGWYDDTGNRAEAASGAMNPYPLLQWLADNGGEATGGPAAPGACPPADGESPDGGSLGSPGGGGGNEGDQYGGGSSGGGDGDAVVAEAEKYMGVPYVLGGPEVCVPGESMDCTCLTTTVYRAVGGYELPDWPQALHDYGEAVDEGSIQAGDAVVYADPGDGTGGHVGIAINSTEMIHACLPCGEVVIGPIFDVPNFNGARRLV</sequence>
<feature type="region of interest" description="Disordered" evidence="5">
    <location>
        <begin position="1"/>
        <end position="33"/>
    </location>
</feature>
<evidence type="ECO:0000256" key="3">
    <source>
        <dbReference type="ARBA" id="ARBA00022801"/>
    </source>
</evidence>
<dbReference type="AlphaFoldDB" id="A0A6G8Q3D7"/>
<evidence type="ECO:0000256" key="2">
    <source>
        <dbReference type="ARBA" id="ARBA00022670"/>
    </source>
</evidence>
<name>A0A6G8Q3D7_9ACTN</name>
<feature type="region of interest" description="Disordered" evidence="5">
    <location>
        <begin position="149"/>
        <end position="202"/>
    </location>
</feature>
<evidence type="ECO:0000256" key="4">
    <source>
        <dbReference type="ARBA" id="ARBA00022807"/>
    </source>
</evidence>
<dbReference type="PROSITE" id="PS51935">
    <property type="entry name" value="NLPC_P60"/>
    <property type="match status" value="1"/>
</dbReference>
<evidence type="ECO:0000313" key="7">
    <source>
        <dbReference type="EMBL" id="QIN80940.1"/>
    </source>
</evidence>
<dbReference type="KEGG" id="rmar:GBA65_20990"/>
<dbReference type="InterPro" id="IPR050570">
    <property type="entry name" value="Cell_wall_metabolism_enzyme"/>
</dbReference>
<evidence type="ECO:0000259" key="6">
    <source>
        <dbReference type="PROSITE" id="PS51935"/>
    </source>
</evidence>
<dbReference type="InterPro" id="IPR000064">
    <property type="entry name" value="NLP_P60_dom"/>
</dbReference>
<dbReference type="Pfam" id="PF00877">
    <property type="entry name" value="NLPC_P60"/>
    <property type="match status" value="1"/>
</dbReference>
<dbReference type="GO" id="GO:0006508">
    <property type="term" value="P:proteolysis"/>
    <property type="evidence" value="ECO:0007669"/>
    <property type="project" value="UniProtKB-KW"/>
</dbReference>
<evidence type="ECO:0000256" key="5">
    <source>
        <dbReference type="SAM" id="MobiDB-lite"/>
    </source>
</evidence>
<dbReference type="CDD" id="cd12797">
    <property type="entry name" value="M23_peptidase"/>
    <property type="match status" value="1"/>
</dbReference>
<dbReference type="SUPFAM" id="SSF51261">
    <property type="entry name" value="Duplicated hybrid motif"/>
    <property type="match status" value="1"/>
</dbReference>
<dbReference type="PANTHER" id="PTHR21666">
    <property type="entry name" value="PEPTIDASE-RELATED"/>
    <property type="match status" value="1"/>
</dbReference>
<evidence type="ECO:0000256" key="1">
    <source>
        <dbReference type="ARBA" id="ARBA00007074"/>
    </source>
</evidence>
<organism evidence="7 8">
    <name type="scientific">Rubrobacter marinus</name>
    <dbReference type="NCBI Taxonomy" id="2653852"/>
    <lineage>
        <taxon>Bacteria</taxon>
        <taxon>Bacillati</taxon>
        <taxon>Actinomycetota</taxon>
        <taxon>Rubrobacteria</taxon>
        <taxon>Rubrobacterales</taxon>
        <taxon>Rubrobacteraceae</taxon>
        <taxon>Rubrobacter</taxon>
    </lineage>
</organism>
<dbReference type="Proteomes" id="UP000502706">
    <property type="component" value="Plasmid unnamed1"/>
</dbReference>
<gene>
    <name evidence="7" type="ORF">GBA65_20990</name>
</gene>
<keyword evidence="8" id="KW-1185">Reference proteome</keyword>
<dbReference type="PANTHER" id="PTHR21666:SF268">
    <property type="entry name" value="PEPTIDASE M23 DOMAIN-CONTAINING PROTEIN"/>
    <property type="match status" value="1"/>
</dbReference>
<feature type="compositionally biased region" description="Gly residues" evidence="5">
    <location>
        <begin position="175"/>
        <end position="201"/>
    </location>
</feature>
<dbReference type="Pfam" id="PF01551">
    <property type="entry name" value="Peptidase_M23"/>
    <property type="match status" value="1"/>
</dbReference>
<dbReference type="Gene3D" id="2.70.70.10">
    <property type="entry name" value="Glucose Permease (Domain IIA)"/>
    <property type="match status" value="1"/>
</dbReference>
<geneLocation type="plasmid" evidence="7 8">
    <name>unnamed1</name>
</geneLocation>
<feature type="domain" description="NlpC/P60" evidence="6">
    <location>
        <begin position="198"/>
        <end position="323"/>
    </location>
</feature>
<dbReference type="InterPro" id="IPR016047">
    <property type="entry name" value="M23ase_b-sheet_dom"/>
</dbReference>
<dbReference type="EMBL" id="CP045122">
    <property type="protein sequence ID" value="QIN80940.1"/>
    <property type="molecule type" value="Genomic_DNA"/>
</dbReference>